<evidence type="ECO:0000256" key="2">
    <source>
        <dbReference type="ARBA" id="ARBA00022487"/>
    </source>
</evidence>
<dbReference type="EC" id="3.1.1.-" evidence="6"/>
<dbReference type="Gene3D" id="3.40.50.1820">
    <property type="entry name" value="alpha/beta hydrolase"/>
    <property type="match status" value="1"/>
</dbReference>
<dbReference type="AlphaFoldDB" id="A0A9P0PUP8"/>
<comment type="caution">
    <text evidence="8">The sequence shown here is derived from an EMBL/GenBank/DDBJ whole genome shotgun (WGS) entry which is preliminary data.</text>
</comment>
<dbReference type="Proteomes" id="UP001152888">
    <property type="component" value="Unassembled WGS sequence"/>
</dbReference>
<dbReference type="PROSITE" id="PS00122">
    <property type="entry name" value="CARBOXYLESTERASE_B_1"/>
    <property type="match status" value="1"/>
</dbReference>
<dbReference type="Pfam" id="PF00135">
    <property type="entry name" value="COesterase"/>
    <property type="match status" value="1"/>
</dbReference>
<reference evidence="8" key="1">
    <citation type="submission" date="2022-03" db="EMBL/GenBank/DDBJ databases">
        <authorList>
            <person name="Sayadi A."/>
        </authorList>
    </citation>
    <scope>NUCLEOTIDE SEQUENCE</scope>
</reference>
<dbReference type="PROSITE" id="PS00941">
    <property type="entry name" value="CARBOXYLESTERASE_B_2"/>
    <property type="match status" value="1"/>
</dbReference>
<protein>
    <recommendedName>
        <fullName evidence="6">Carboxylic ester hydrolase</fullName>
        <ecNumber evidence="6">3.1.1.-</ecNumber>
    </recommendedName>
</protein>
<dbReference type="EMBL" id="CAKOFQ010007374">
    <property type="protein sequence ID" value="CAH1999619.1"/>
    <property type="molecule type" value="Genomic_DNA"/>
</dbReference>
<evidence type="ECO:0000256" key="6">
    <source>
        <dbReference type="RuleBase" id="RU361235"/>
    </source>
</evidence>
<evidence type="ECO:0000256" key="5">
    <source>
        <dbReference type="ARBA" id="ARBA00023180"/>
    </source>
</evidence>
<evidence type="ECO:0000313" key="8">
    <source>
        <dbReference type="EMBL" id="CAH1999619.1"/>
    </source>
</evidence>
<dbReference type="InterPro" id="IPR002018">
    <property type="entry name" value="CarbesteraseB"/>
</dbReference>
<dbReference type="PANTHER" id="PTHR43142:SF1">
    <property type="entry name" value="CARBOXYLIC ESTER HYDROLASE"/>
    <property type="match status" value="1"/>
</dbReference>
<accession>A0A9P0PUP8</accession>
<dbReference type="SUPFAM" id="SSF53474">
    <property type="entry name" value="alpha/beta-Hydrolases"/>
    <property type="match status" value="1"/>
</dbReference>
<dbReference type="PANTHER" id="PTHR43142">
    <property type="entry name" value="CARBOXYLIC ESTER HYDROLASE"/>
    <property type="match status" value="1"/>
</dbReference>
<keyword evidence="5" id="KW-0325">Glycoprotein</keyword>
<evidence type="ECO:0000256" key="4">
    <source>
        <dbReference type="ARBA" id="ARBA00023157"/>
    </source>
</evidence>
<proteinExistence type="inferred from homology"/>
<evidence type="ECO:0000256" key="1">
    <source>
        <dbReference type="ARBA" id="ARBA00005964"/>
    </source>
</evidence>
<feature type="signal peptide" evidence="6">
    <location>
        <begin position="1"/>
        <end position="20"/>
    </location>
</feature>
<keyword evidence="3 6" id="KW-0378">Hydrolase</keyword>
<dbReference type="InterPro" id="IPR019819">
    <property type="entry name" value="Carboxylesterase_B_CS"/>
</dbReference>
<dbReference type="InterPro" id="IPR029058">
    <property type="entry name" value="AB_hydrolase_fold"/>
</dbReference>
<feature type="domain" description="Carboxylesterase type B" evidence="7">
    <location>
        <begin position="22"/>
        <end position="536"/>
    </location>
</feature>
<organism evidence="8 9">
    <name type="scientific">Acanthoscelides obtectus</name>
    <name type="common">Bean weevil</name>
    <name type="synonym">Bruchus obtectus</name>
    <dbReference type="NCBI Taxonomy" id="200917"/>
    <lineage>
        <taxon>Eukaryota</taxon>
        <taxon>Metazoa</taxon>
        <taxon>Ecdysozoa</taxon>
        <taxon>Arthropoda</taxon>
        <taxon>Hexapoda</taxon>
        <taxon>Insecta</taxon>
        <taxon>Pterygota</taxon>
        <taxon>Neoptera</taxon>
        <taxon>Endopterygota</taxon>
        <taxon>Coleoptera</taxon>
        <taxon>Polyphaga</taxon>
        <taxon>Cucujiformia</taxon>
        <taxon>Chrysomeloidea</taxon>
        <taxon>Chrysomelidae</taxon>
        <taxon>Bruchinae</taxon>
        <taxon>Bruchini</taxon>
        <taxon>Acanthoscelides</taxon>
    </lineage>
</organism>
<keyword evidence="4" id="KW-1015">Disulfide bond</keyword>
<keyword evidence="6" id="KW-0732">Signal</keyword>
<sequence>MSAMMFLLFVVLSISEYALAVPKASIPQGALEGSYKRSYFGRTFSAFEGIPYAKPPVGDLRFAPPEPADGWEGVLKADKMYMCEQYIPYPIVEGIQGQEDCLYLNVYVPREEIDGNENLDVVVHIHGGAFMIGAPVIMAGPEMVMDKDFIFVNFNYRLNIMGFLSTEDDVVSGNNGLKDQTMALQWIKDNIKYFGGNPASVTLTGLSAGGASVHLHYLSPLSKGLFHRGWAQSGTALSPWAITERPLDKAKRLARYFNCDISSSQIMVDCLRKVDAKTLLMSLKAMAVYLNTVPITPFGPSVEKGSNNTFLPDLPYRLLKEGKINDVPLIVSNTKDEAVFPIGIMVALDLLDDLDKKWNILGAYMMDCHDTVYKKQWKEVTTKIKQHFLQGKPFTSDIPVTLKLFSERLWFLDTEKTLRLQSKVAKSPVYFYLYKYMMKLPSMFPGSKIGVGHGDDSRLFLKMFLSPDSFEPEDEKMMKLFLDFVATYAKTGVPTFKNTTWLPIQPESEELDVLSIYSPERVQMEKYNELADVQFWNNLPIRENENAI</sequence>
<evidence type="ECO:0000313" key="9">
    <source>
        <dbReference type="Proteomes" id="UP001152888"/>
    </source>
</evidence>
<keyword evidence="9" id="KW-1185">Reference proteome</keyword>
<gene>
    <name evidence="8" type="ORF">ACAOBT_LOCUS25090</name>
</gene>
<evidence type="ECO:0000259" key="7">
    <source>
        <dbReference type="Pfam" id="PF00135"/>
    </source>
</evidence>
<feature type="chain" id="PRO_5040535338" description="Carboxylic ester hydrolase" evidence="6">
    <location>
        <begin position="21"/>
        <end position="548"/>
    </location>
</feature>
<evidence type="ECO:0000256" key="3">
    <source>
        <dbReference type="ARBA" id="ARBA00022801"/>
    </source>
</evidence>
<comment type="similarity">
    <text evidence="1 6">Belongs to the type-B carboxylesterase/lipase family.</text>
</comment>
<dbReference type="InterPro" id="IPR019826">
    <property type="entry name" value="Carboxylesterase_B_AS"/>
</dbReference>
<keyword evidence="2" id="KW-0719">Serine esterase</keyword>
<dbReference type="OrthoDB" id="6846267at2759"/>
<dbReference type="GO" id="GO:0052689">
    <property type="term" value="F:carboxylic ester hydrolase activity"/>
    <property type="evidence" value="ECO:0007669"/>
    <property type="project" value="UniProtKB-KW"/>
</dbReference>
<name>A0A9P0PUP8_ACAOB</name>